<evidence type="ECO:0000256" key="1">
    <source>
        <dbReference type="ARBA" id="ARBA00004141"/>
    </source>
</evidence>
<dbReference type="PRINTS" id="PR00176">
    <property type="entry name" value="NANEUSMPORT"/>
</dbReference>
<keyword evidence="2" id="KW-0813">Transport</keyword>
<dbReference type="Pfam" id="PF00209">
    <property type="entry name" value="SNF"/>
    <property type="match status" value="2"/>
</dbReference>
<feature type="transmembrane region" description="Helical" evidence="6">
    <location>
        <begin position="382"/>
        <end position="401"/>
    </location>
</feature>
<dbReference type="GO" id="GO:0016020">
    <property type="term" value="C:membrane"/>
    <property type="evidence" value="ECO:0007669"/>
    <property type="project" value="UniProtKB-SubCell"/>
</dbReference>
<dbReference type="PANTHER" id="PTHR42948">
    <property type="entry name" value="TRANSPORTER"/>
    <property type="match status" value="1"/>
</dbReference>
<keyword evidence="8" id="KW-1185">Reference proteome</keyword>
<reference evidence="7 8" key="1">
    <citation type="submission" date="2019-04" db="EMBL/GenBank/DDBJ databases">
        <title>Isachenkonia alkalipeptolytica gen. nov. sp. nov. a new anaerobic, alkiliphilic organothrophic bacterium capable to reduce synthesized ferrihydrite isolated from a soda lake.</title>
        <authorList>
            <person name="Toshchakov S.V."/>
            <person name="Zavarzina D.G."/>
            <person name="Zhilina T.N."/>
            <person name="Kostrikina N.A."/>
            <person name="Kublanov I.V."/>
        </authorList>
    </citation>
    <scope>NUCLEOTIDE SEQUENCE [LARGE SCALE GENOMIC DNA]</scope>
    <source>
        <strain evidence="7 8">Z-1701</strain>
    </source>
</reference>
<dbReference type="AlphaFoldDB" id="A0AA43XK78"/>
<feature type="transmembrane region" description="Helical" evidence="6">
    <location>
        <begin position="12"/>
        <end position="31"/>
    </location>
</feature>
<evidence type="ECO:0000256" key="6">
    <source>
        <dbReference type="SAM" id="Phobius"/>
    </source>
</evidence>
<dbReference type="RefSeq" id="WP_160720826.1">
    <property type="nucleotide sequence ID" value="NZ_SUMG01000007.1"/>
</dbReference>
<feature type="transmembrane region" description="Helical" evidence="6">
    <location>
        <begin position="168"/>
        <end position="188"/>
    </location>
</feature>
<keyword evidence="5 6" id="KW-0472">Membrane</keyword>
<name>A0AA43XK78_9CLOT</name>
<feature type="transmembrane region" description="Helical" evidence="6">
    <location>
        <begin position="340"/>
        <end position="362"/>
    </location>
</feature>
<dbReference type="PROSITE" id="PS50267">
    <property type="entry name" value="NA_NEUROTRAN_SYMP_3"/>
    <property type="match status" value="1"/>
</dbReference>
<comment type="subcellular location">
    <subcellularLocation>
        <location evidence="1">Membrane</location>
        <topology evidence="1">Multi-pass membrane protein</topology>
    </subcellularLocation>
</comment>
<feature type="transmembrane region" description="Helical" evidence="6">
    <location>
        <begin position="249"/>
        <end position="275"/>
    </location>
</feature>
<keyword evidence="4 6" id="KW-1133">Transmembrane helix</keyword>
<evidence type="ECO:0000313" key="8">
    <source>
        <dbReference type="Proteomes" id="UP000449710"/>
    </source>
</evidence>
<evidence type="ECO:0000256" key="3">
    <source>
        <dbReference type="ARBA" id="ARBA00022692"/>
    </source>
</evidence>
<dbReference type="SUPFAM" id="SSF161070">
    <property type="entry name" value="SNF-like"/>
    <property type="match status" value="1"/>
</dbReference>
<feature type="transmembrane region" description="Helical" evidence="6">
    <location>
        <begin position="132"/>
        <end position="156"/>
    </location>
</feature>
<sequence>MEVKRENWGSRVGFVLAAAGSAVGLGNIWRFPYLTGENGGSAFILIYLMFIVLIGVNVMIAEFALGRSTGLAAVGAIKTYSHRFTFVGAMGVLSAFLIMGFYPVVGGWSLAYVLESVTGLYAQSPEAIDETFGAFITGATQPLFWMLIFLAMNILIVAKGIKGGIEKAAKVLMPTLFILLIFIAFRSVTLDGAGDGLAFLFQPDFSQVTGQTFLAALGQAFFSLSLGMGAMITYGSYLSKKETLPGNAGIVTALDVGVALLAGVAMFPALFAFGLEPAQGPGLVFVVIPMVFAEMGGLGTLFGLLFFVALSVAALTSSVSLMEVVVSYLIDQRDVQRKKAVYGTGIVMALMSILASLSMGVFDPLPVFEVGFFDLFDILSDKVFLGLGGMFIAIVTGWIVDKEVLRKELTNDGTTKFGLFEAWHFLIKWIIPPAIFIVAIFGIIDIEQTTVMLFGIAIVAVLAIFSKKLH</sequence>
<feature type="transmembrane region" description="Helical" evidence="6">
    <location>
        <begin position="43"/>
        <end position="65"/>
    </location>
</feature>
<evidence type="ECO:0000313" key="7">
    <source>
        <dbReference type="EMBL" id="NBG88353.1"/>
    </source>
</evidence>
<organism evidence="7 8">
    <name type="scientific">Isachenkonia alkalipeptolytica</name>
    <dbReference type="NCBI Taxonomy" id="2565777"/>
    <lineage>
        <taxon>Bacteria</taxon>
        <taxon>Bacillati</taxon>
        <taxon>Bacillota</taxon>
        <taxon>Clostridia</taxon>
        <taxon>Eubacteriales</taxon>
        <taxon>Clostridiaceae</taxon>
        <taxon>Isachenkonia</taxon>
    </lineage>
</organism>
<gene>
    <name evidence="7" type="ORF">ISALK_07540</name>
</gene>
<dbReference type="EMBL" id="SUMG01000007">
    <property type="protein sequence ID" value="NBG88353.1"/>
    <property type="molecule type" value="Genomic_DNA"/>
</dbReference>
<dbReference type="InterPro" id="IPR000175">
    <property type="entry name" value="Na/ntran_symport"/>
</dbReference>
<dbReference type="CDD" id="cd10336">
    <property type="entry name" value="SLC6sbd_Tyt1-Like"/>
    <property type="match status" value="1"/>
</dbReference>
<feature type="transmembrane region" description="Helical" evidence="6">
    <location>
        <begin position="450"/>
        <end position="466"/>
    </location>
</feature>
<comment type="caution">
    <text evidence="7">The sequence shown here is derived from an EMBL/GenBank/DDBJ whole genome shotgun (WGS) entry which is preliminary data.</text>
</comment>
<feature type="transmembrane region" description="Helical" evidence="6">
    <location>
        <begin position="208"/>
        <end position="237"/>
    </location>
</feature>
<feature type="transmembrane region" description="Helical" evidence="6">
    <location>
        <begin position="295"/>
        <end position="328"/>
    </location>
</feature>
<dbReference type="InterPro" id="IPR047218">
    <property type="entry name" value="YocR/YhdH-like"/>
</dbReference>
<evidence type="ECO:0000256" key="5">
    <source>
        <dbReference type="ARBA" id="ARBA00023136"/>
    </source>
</evidence>
<evidence type="ECO:0000256" key="2">
    <source>
        <dbReference type="ARBA" id="ARBA00022448"/>
    </source>
</evidence>
<protein>
    <submittedName>
        <fullName evidence="7">Sodium-dependent transporter</fullName>
    </submittedName>
</protein>
<dbReference type="PANTHER" id="PTHR42948:SF1">
    <property type="entry name" value="TRANSPORTER"/>
    <property type="match status" value="1"/>
</dbReference>
<evidence type="ECO:0000256" key="4">
    <source>
        <dbReference type="ARBA" id="ARBA00022989"/>
    </source>
</evidence>
<dbReference type="NCBIfam" id="NF037979">
    <property type="entry name" value="Na_transp"/>
    <property type="match status" value="1"/>
</dbReference>
<proteinExistence type="predicted"/>
<feature type="transmembrane region" description="Helical" evidence="6">
    <location>
        <begin position="422"/>
        <end position="444"/>
    </location>
</feature>
<dbReference type="InterPro" id="IPR037272">
    <property type="entry name" value="SNS_sf"/>
</dbReference>
<feature type="transmembrane region" description="Helical" evidence="6">
    <location>
        <begin position="86"/>
        <end position="112"/>
    </location>
</feature>
<accession>A0AA43XK78</accession>
<keyword evidence="3 6" id="KW-0812">Transmembrane</keyword>
<dbReference type="Proteomes" id="UP000449710">
    <property type="component" value="Unassembled WGS sequence"/>
</dbReference>